<evidence type="ECO:0000259" key="2">
    <source>
        <dbReference type="Pfam" id="PF12158"/>
    </source>
</evidence>
<accession>A0A2D2DT54</accession>
<organism evidence="3 4">
    <name type="scientific">Massilia violaceinigra</name>
    <dbReference type="NCBI Taxonomy" id="2045208"/>
    <lineage>
        <taxon>Bacteria</taxon>
        <taxon>Pseudomonadati</taxon>
        <taxon>Pseudomonadota</taxon>
        <taxon>Betaproteobacteria</taxon>
        <taxon>Burkholderiales</taxon>
        <taxon>Oxalobacteraceae</taxon>
        <taxon>Telluria group</taxon>
        <taxon>Massilia</taxon>
    </lineage>
</organism>
<dbReference type="AlphaFoldDB" id="A0A2D2DT54"/>
<protein>
    <recommendedName>
        <fullName evidence="2">DUF3592 domain-containing protein</fullName>
    </recommendedName>
</protein>
<name>A0A2D2DT54_9BURK</name>
<keyword evidence="1" id="KW-0472">Membrane</keyword>
<gene>
    <name evidence="3" type="ORF">CR152_29365</name>
</gene>
<dbReference type="InterPro" id="IPR021994">
    <property type="entry name" value="DUF3592"/>
</dbReference>
<keyword evidence="4" id="KW-1185">Reference proteome</keyword>
<evidence type="ECO:0000256" key="1">
    <source>
        <dbReference type="SAM" id="Phobius"/>
    </source>
</evidence>
<evidence type="ECO:0000313" key="4">
    <source>
        <dbReference type="Proteomes" id="UP000229897"/>
    </source>
</evidence>
<dbReference type="KEGG" id="mass:CR152_29365"/>
<reference evidence="3" key="1">
    <citation type="submission" date="2017-10" db="EMBL/GenBank/DDBJ databases">
        <title>Massilia psychrophilum sp. nov., a novel purple-pigmented bacterium isolated from Tianshan glacier, Xinjiang Municipality, China.</title>
        <authorList>
            <person name="Wang H."/>
        </authorList>
    </citation>
    <scope>NUCLEOTIDE SEQUENCE [LARGE SCALE GENOMIC DNA]</scope>
    <source>
        <strain evidence="3">B2</strain>
    </source>
</reference>
<dbReference type="Proteomes" id="UP000229897">
    <property type="component" value="Chromosome"/>
</dbReference>
<dbReference type="OrthoDB" id="4750277at2"/>
<sequence>MINGIVPAIVGIVIAGAGIALLFKSRATSHWRRVAGTVVEVAIETRGGDIGSRPTTVFYSPKLHYKYVFNGVIHRGWRILGEKVSMRASAVASGRQYIAGQAIDVFVDERRPHRHALERGMNHQYWLLVVVGVFWIGLALQL</sequence>
<feature type="transmembrane region" description="Helical" evidence="1">
    <location>
        <begin position="124"/>
        <end position="141"/>
    </location>
</feature>
<dbReference type="EMBL" id="CP024608">
    <property type="protein sequence ID" value="ATQ78165.1"/>
    <property type="molecule type" value="Genomic_DNA"/>
</dbReference>
<feature type="transmembrane region" description="Helical" evidence="1">
    <location>
        <begin position="6"/>
        <end position="23"/>
    </location>
</feature>
<dbReference type="Pfam" id="PF12158">
    <property type="entry name" value="DUF3592"/>
    <property type="match status" value="1"/>
</dbReference>
<proteinExistence type="predicted"/>
<keyword evidence="1" id="KW-1133">Transmembrane helix</keyword>
<keyword evidence="1" id="KW-0812">Transmembrane</keyword>
<feature type="domain" description="DUF3592" evidence="2">
    <location>
        <begin position="35"/>
        <end position="121"/>
    </location>
</feature>
<dbReference type="RefSeq" id="WP_099880938.1">
    <property type="nucleotide sequence ID" value="NZ_CP024608.1"/>
</dbReference>
<evidence type="ECO:0000313" key="3">
    <source>
        <dbReference type="EMBL" id="ATQ78165.1"/>
    </source>
</evidence>